<name>A0A6J5N0C6_9CAUD</name>
<organism evidence="2">
    <name type="scientific">uncultured Caudovirales phage</name>
    <dbReference type="NCBI Taxonomy" id="2100421"/>
    <lineage>
        <taxon>Viruses</taxon>
        <taxon>Duplodnaviria</taxon>
        <taxon>Heunggongvirae</taxon>
        <taxon>Uroviricota</taxon>
        <taxon>Caudoviricetes</taxon>
        <taxon>Peduoviridae</taxon>
        <taxon>Maltschvirus</taxon>
        <taxon>Maltschvirus maltsch</taxon>
    </lineage>
</organism>
<keyword evidence="1" id="KW-1133">Transmembrane helix</keyword>
<proteinExistence type="predicted"/>
<gene>
    <name evidence="2" type="ORF">UFOVP595_29</name>
</gene>
<evidence type="ECO:0000256" key="1">
    <source>
        <dbReference type="SAM" id="Phobius"/>
    </source>
</evidence>
<protein>
    <submittedName>
        <fullName evidence="2">Uncharacterized protein</fullName>
    </submittedName>
</protein>
<sequence length="39" mass="4571">MKKSENKHDFIDNETIVSLVLLIILSFTTMIVLFSLRNF</sequence>
<evidence type="ECO:0000313" key="2">
    <source>
        <dbReference type="EMBL" id="CAB4151757.1"/>
    </source>
</evidence>
<reference evidence="2" key="1">
    <citation type="submission" date="2020-04" db="EMBL/GenBank/DDBJ databases">
        <authorList>
            <person name="Chiriac C."/>
            <person name="Salcher M."/>
            <person name="Ghai R."/>
            <person name="Kavagutti S V."/>
        </authorList>
    </citation>
    <scope>NUCLEOTIDE SEQUENCE</scope>
</reference>
<keyword evidence="1" id="KW-0472">Membrane</keyword>
<keyword evidence="1" id="KW-0812">Transmembrane</keyword>
<accession>A0A6J5N0C6</accession>
<feature type="transmembrane region" description="Helical" evidence="1">
    <location>
        <begin position="16"/>
        <end position="36"/>
    </location>
</feature>
<dbReference type="EMBL" id="LR796568">
    <property type="protein sequence ID" value="CAB4151757.1"/>
    <property type="molecule type" value="Genomic_DNA"/>
</dbReference>